<proteinExistence type="predicted"/>
<evidence type="ECO:0000313" key="1">
    <source>
        <dbReference type="EMBL" id="KHA70761.1"/>
    </source>
</evidence>
<sequence>MSTSSTTRVKLSFQWAAWQFRECFIAISEAVRLGYTTNDELINVLPQFTVNRLVLGLDKLLAAEMAHLNMDTLSIDDDMRIVEALAAGQVLELPLGIEQLERNDPLMGKILMGIGVRNPAGALSLLKPKVEGI</sequence>
<dbReference type="AlphaFoldDB" id="A0A0A6FD86"/>
<comment type="caution">
    <text evidence="1">The sequence shown here is derived from an EMBL/GenBank/DDBJ whole genome shotgun (WGS) entry which is preliminary data.</text>
</comment>
<accession>A0A0A6FD86</accession>
<protein>
    <submittedName>
        <fullName evidence="1">Uncharacterized protein</fullName>
    </submittedName>
</protein>
<organism evidence="1 2">
    <name type="scientific">Pseudomonas chlororaphis</name>
    <dbReference type="NCBI Taxonomy" id="587753"/>
    <lineage>
        <taxon>Bacteria</taxon>
        <taxon>Pseudomonadati</taxon>
        <taxon>Pseudomonadota</taxon>
        <taxon>Gammaproteobacteria</taxon>
        <taxon>Pseudomonadales</taxon>
        <taxon>Pseudomonadaceae</taxon>
        <taxon>Pseudomonas</taxon>
    </lineage>
</organism>
<reference evidence="1 2" key="1">
    <citation type="submission" date="2014-10" db="EMBL/GenBank/DDBJ databases">
        <title>Draft genome sequence of Pseudomonas chlororaphis EA105.</title>
        <authorList>
            <person name="McCully L.M."/>
            <person name="Bitzer A.S."/>
            <person name="Spence C."/>
            <person name="Bais H."/>
            <person name="Silby M.W."/>
        </authorList>
    </citation>
    <scope>NUCLEOTIDE SEQUENCE [LARGE SCALE GENOMIC DNA]</scope>
    <source>
        <strain evidence="1 2">EA105</strain>
    </source>
</reference>
<dbReference type="OrthoDB" id="6899179at2"/>
<dbReference type="Proteomes" id="UP000030564">
    <property type="component" value="Unassembled WGS sequence"/>
</dbReference>
<name>A0A0A6FD86_9PSED</name>
<dbReference type="EMBL" id="JSFK01000031">
    <property type="protein sequence ID" value="KHA70761.1"/>
    <property type="molecule type" value="Genomic_DNA"/>
</dbReference>
<evidence type="ECO:0000313" key="2">
    <source>
        <dbReference type="Proteomes" id="UP000030564"/>
    </source>
</evidence>
<gene>
    <name evidence="1" type="ORF">NZ35_24020</name>
</gene>
<dbReference type="PATRIC" id="fig|587753.9.peg.4004"/>